<evidence type="ECO:0000256" key="9">
    <source>
        <dbReference type="SAM" id="MobiDB-lite"/>
    </source>
</evidence>
<dbReference type="PANTHER" id="PTHR10459:SF66">
    <property type="entry name" value="PROTEIN MONO-ADP-RIBOSYLTRANSFERASE PARP3"/>
    <property type="match status" value="1"/>
</dbReference>
<feature type="compositionally biased region" description="Basic residues" evidence="9">
    <location>
        <begin position="1"/>
        <end position="14"/>
    </location>
</feature>
<dbReference type="SUPFAM" id="SSF56399">
    <property type="entry name" value="ADP-ribosylation"/>
    <property type="match status" value="1"/>
</dbReference>
<feature type="domain" description="PARP alpha-helical" evidence="11">
    <location>
        <begin position="193"/>
        <end position="310"/>
    </location>
</feature>
<dbReference type="GO" id="GO:1990404">
    <property type="term" value="F:NAD+-protein mono-ADP-ribosyltransferase activity"/>
    <property type="evidence" value="ECO:0007669"/>
    <property type="project" value="TreeGrafter"/>
</dbReference>
<accession>A0AAW0YKY0</accession>
<dbReference type="GO" id="GO:0003950">
    <property type="term" value="F:NAD+ poly-ADP-ribosyltransferase activity"/>
    <property type="evidence" value="ECO:0007669"/>
    <property type="project" value="UniProtKB-UniRule"/>
</dbReference>
<evidence type="ECO:0000259" key="12">
    <source>
        <dbReference type="PROSITE" id="PS51977"/>
    </source>
</evidence>
<evidence type="ECO:0000256" key="6">
    <source>
        <dbReference type="ARBA" id="ARBA00023242"/>
    </source>
</evidence>
<name>A0AAW0YKY0_CHEQU</name>
<keyword evidence="6" id="KW-0539">Nucleus</keyword>
<dbReference type="PROSITE" id="PS51977">
    <property type="entry name" value="WGR"/>
    <property type="match status" value="1"/>
</dbReference>
<dbReference type="GO" id="GO:0016779">
    <property type="term" value="F:nucleotidyltransferase activity"/>
    <property type="evidence" value="ECO:0007669"/>
    <property type="project" value="UniProtKB-KW"/>
</dbReference>
<dbReference type="Gene3D" id="1.20.142.10">
    <property type="entry name" value="Poly(ADP-ribose) polymerase, regulatory domain"/>
    <property type="match status" value="1"/>
</dbReference>
<sequence>MARGRGRGRKAAAKRKTDDDGEPPAKLQREDSTNTKLRKAIQEAKKSASQLNKPRKIKPDQVLLRSFTNASVYEDYACMLNQTNIGNNNNKFYIIQVNEDAGRYICFTRWGRVGEEGQSNSDCSKEVEAAIKSFKKKFKDKTKNDWDNRDNFTPHPGKYTLIEIDEDDDDEEEDNDAVDGVEPSRQLVTFTGSCSLPYRTQLMIKLIFSDDMFVNQMSHMKLDVKKMPLGKLSKQQIAKGLEALMDIEEAIKKNKPRKVLMELSSKFFTLVPHNFGRSVPPVIADDSVVQEKKEVMLTLSDIELTQSLQKDKSKKDIHPLLEKYEMLECVLSLLDKKSEEFKMLQTYSTACPNTRKGPLLDAWRVDRKGEKTRFASHDDIQHRKLLWHGTNVAVVAAILKAGLRIMPHSGGLVGRGIYFASEHAKSSGYVQPHWGSFEGEEMVGFMFLVEVALGREKSITQFDSSLTRAPPGYDSIVGRGRNEPDPKKNKTVIFDGKEVVVPVGRPVPQPEWTQSGFFQSEYLVYKESQACIRYILKFSFK</sequence>
<dbReference type="InterPro" id="IPR008893">
    <property type="entry name" value="WGR_domain"/>
</dbReference>
<dbReference type="PANTHER" id="PTHR10459">
    <property type="entry name" value="DNA LIGASE"/>
    <property type="match status" value="1"/>
</dbReference>
<comment type="subcellular location">
    <subcellularLocation>
        <location evidence="1">Nucleus</location>
    </subcellularLocation>
</comment>
<dbReference type="PROSITE" id="PS51060">
    <property type="entry name" value="PARP_ALPHA_HD"/>
    <property type="match status" value="1"/>
</dbReference>
<evidence type="ECO:0000256" key="5">
    <source>
        <dbReference type="ARBA" id="ARBA00023027"/>
    </source>
</evidence>
<dbReference type="Pfam" id="PF05406">
    <property type="entry name" value="WGR"/>
    <property type="match status" value="1"/>
</dbReference>
<dbReference type="Proteomes" id="UP001445076">
    <property type="component" value="Unassembled WGS sequence"/>
</dbReference>
<evidence type="ECO:0000256" key="7">
    <source>
        <dbReference type="ARBA" id="ARBA00024347"/>
    </source>
</evidence>
<comment type="caution">
    <text evidence="13">The sequence shown here is derived from an EMBL/GenBank/DDBJ whole genome shotgun (WGS) entry which is preliminary data.</text>
</comment>
<feature type="region of interest" description="Disordered" evidence="9">
    <location>
        <begin position="1"/>
        <end position="54"/>
    </location>
</feature>
<protein>
    <recommendedName>
        <fullName evidence="8">Poly [ADP-ribose] polymerase</fullName>
        <shortName evidence="8">PARP</shortName>
        <ecNumber evidence="8">2.4.2.-</ecNumber>
    </recommendedName>
</protein>
<dbReference type="SUPFAM" id="SSF47587">
    <property type="entry name" value="Domain of poly(ADP-ribose) polymerase"/>
    <property type="match status" value="1"/>
</dbReference>
<dbReference type="SUPFAM" id="SSF142921">
    <property type="entry name" value="WGR domain-like"/>
    <property type="match status" value="1"/>
</dbReference>
<organism evidence="13 14">
    <name type="scientific">Cherax quadricarinatus</name>
    <name type="common">Australian red claw crayfish</name>
    <dbReference type="NCBI Taxonomy" id="27406"/>
    <lineage>
        <taxon>Eukaryota</taxon>
        <taxon>Metazoa</taxon>
        <taxon>Ecdysozoa</taxon>
        <taxon>Arthropoda</taxon>
        <taxon>Crustacea</taxon>
        <taxon>Multicrustacea</taxon>
        <taxon>Malacostraca</taxon>
        <taxon>Eumalacostraca</taxon>
        <taxon>Eucarida</taxon>
        <taxon>Decapoda</taxon>
        <taxon>Pleocyemata</taxon>
        <taxon>Astacidea</taxon>
        <taxon>Parastacoidea</taxon>
        <taxon>Parastacidae</taxon>
        <taxon>Cherax</taxon>
    </lineage>
</organism>
<evidence type="ECO:0000256" key="1">
    <source>
        <dbReference type="ARBA" id="ARBA00004123"/>
    </source>
</evidence>
<dbReference type="GO" id="GO:0035861">
    <property type="term" value="C:site of double-strand break"/>
    <property type="evidence" value="ECO:0007669"/>
    <property type="project" value="TreeGrafter"/>
</dbReference>
<evidence type="ECO:0000313" key="14">
    <source>
        <dbReference type="Proteomes" id="UP001445076"/>
    </source>
</evidence>
<dbReference type="Pfam" id="PF02877">
    <property type="entry name" value="PARP_reg"/>
    <property type="match status" value="1"/>
</dbReference>
<dbReference type="GO" id="GO:0070212">
    <property type="term" value="P:protein poly-ADP-ribosylation"/>
    <property type="evidence" value="ECO:0007669"/>
    <property type="project" value="TreeGrafter"/>
</dbReference>
<evidence type="ECO:0000256" key="4">
    <source>
        <dbReference type="ARBA" id="ARBA00022695"/>
    </source>
</evidence>
<evidence type="ECO:0000259" key="10">
    <source>
        <dbReference type="PROSITE" id="PS51059"/>
    </source>
</evidence>
<dbReference type="CDD" id="cd01437">
    <property type="entry name" value="parp_like"/>
    <property type="match status" value="1"/>
</dbReference>
<dbReference type="InterPro" id="IPR036930">
    <property type="entry name" value="WGR_dom_sf"/>
</dbReference>
<comment type="similarity">
    <text evidence="7">Belongs to the ARTD/PARP family.</text>
</comment>
<keyword evidence="14" id="KW-1185">Reference proteome</keyword>
<feature type="domain" description="WGR" evidence="12">
    <location>
        <begin position="69"/>
        <end position="159"/>
    </location>
</feature>
<dbReference type="Gene3D" id="2.20.140.10">
    <property type="entry name" value="WGR domain"/>
    <property type="match status" value="1"/>
</dbReference>
<dbReference type="PROSITE" id="PS51059">
    <property type="entry name" value="PARP_CATALYTIC"/>
    <property type="match status" value="1"/>
</dbReference>
<dbReference type="AlphaFoldDB" id="A0AAW0YKY0"/>
<keyword evidence="4" id="KW-0548">Nucleotidyltransferase</keyword>
<dbReference type="GO" id="GO:0006302">
    <property type="term" value="P:double-strand break repair"/>
    <property type="evidence" value="ECO:0007669"/>
    <property type="project" value="TreeGrafter"/>
</dbReference>
<evidence type="ECO:0000256" key="2">
    <source>
        <dbReference type="ARBA" id="ARBA00022676"/>
    </source>
</evidence>
<dbReference type="GO" id="GO:0005730">
    <property type="term" value="C:nucleolus"/>
    <property type="evidence" value="ECO:0007669"/>
    <property type="project" value="TreeGrafter"/>
</dbReference>
<evidence type="ECO:0000259" key="11">
    <source>
        <dbReference type="PROSITE" id="PS51060"/>
    </source>
</evidence>
<dbReference type="SMART" id="SM00773">
    <property type="entry name" value="WGR"/>
    <property type="match status" value="1"/>
</dbReference>
<dbReference type="Gene3D" id="3.90.228.10">
    <property type="match status" value="1"/>
</dbReference>
<gene>
    <name evidence="13" type="ORF">OTU49_004398</name>
</gene>
<keyword evidence="3 8" id="KW-0808">Transferase</keyword>
<keyword evidence="5 8" id="KW-0520">NAD</keyword>
<evidence type="ECO:0000256" key="8">
    <source>
        <dbReference type="RuleBase" id="RU362114"/>
    </source>
</evidence>
<dbReference type="InterPro" id="IPR036616">
    <property type="entry name" value="Poly(ADP-ribose)pol_reg_dom_sf"/>
</dbReference>
<dbReference type="FunFam" id="2.20.140.10:FF:000001">
    <property type="entry name" value="Poly [ADP-ribose] polymerase"/>
    <property type="match status" value="1"/>
</dbReference>
<dbReference type="InterPro" id="IPR050800">
    <property type="entry name" value="ARTD/PARP"/>
</dbReference>
<feature type="domain" description="PARP catalytic" evidence="10">
    <location>
        <begin position="318"/>
        <end position="541"/>
    </location>
</feature>
<evidence type="ECO:0000313" key="13">
    <source>
        <dbReference type="EMBL" id="KAK8753414.1"/>
    </source>
</evidence>
<proteinExistence type="inferred from homology"/>
<reference evidence="13 14" key="1">
    <citation type="journal article" date="2024" name="BMC Genomics">
        <title>Genome assembly of redclaw crayfish (Cherax quadricarinatus) provides insights into its immune adaptation and hypoxia tolerance.</title>
        <authorList>
            <person name="Liu Z."/>
            <person name="Zheng J."/>
            <person name="Li H."/>
            <person name="Fang K."/>
            <person name="Wang S."/>
            <person name="He J."/>
            <person name="Zhou D."/>
            <person name="Weng S."/>
            <person name="Chi M."/>
            <person name="Gu Z."/>
            <person name="He J."/>
            <person name="Li F."/>
            <person name="Wang M."/>
        </authorList>
    </citation>
    <scope>NUCLEOTIDE SEQUENCE [LARGE SCALE GENOMIC DNA]</scope>
    <source>
        <strain evidence="13">ZL_2023a</strain>
    </source>
</reference>
<evidence type="ECO:0000256" key="3">
    <source>
        <dbReference type="ARBA" id="ARBA00022679"/>
    </source>
</evidence>
<dbReference type="InterPro" id="IPR004102">
    <property type="entry name" value="Poly(ADP-ribose)pol_reg_dom"/>
</dbReference>
<dbReference type="Pfam" id="PF00644">
    <property type="entry name" value="PARP"/>
    <property type="match status" value="1"/>
</dbReference>
<dbReference type="EC" id="2.4.2.-" evidence="8"/>
<dbReference type="EMBL" id="JARKIK010000003">
    <property type="protein sequence ID" value="KAK8753414.1"/>
    <property type="molecule type" value="Genomic_DNA"/>
</dbReference>
<dbReference type="InterPro" id="IPR012317">
    <property type="entry name" value="Poly(ADP-ribose)pol_cat_dom"/>
</dbReference>
<keyword evidence="2 8" id="KW-0328">Glycosyltransferase</keyword>